<comment type="caution">
    <text evidence="4">The sequence shown here is derived from an EMBL/GenBank/DDBJ whole genome shotgun (WGS) entry which is preliminary data.</text>
</comment>
<evidence type="ECO:0000256" key="2">
    <source>
        <dbReference type="ARBA" id="ARBA00061366"/>
    </source>
</evidence>
<comment type="similarity">
    <text evidence="2">Belongs to the RelE toxin family. YafQ subfamily.</text>
</comment>
<dbReference type="InterPro" id="IPR004386">
    <property type="entry name" value="Toxin_YafQ-like"/>
</dbReference>
<dbReference type="InterPro" id="IPR035093">
    <property type="entry name" value="RelE/ParE_toxin_dom_sf"/>
</dbReference>
<dbReference type="Proteomes" id="UP000223525">
    <property type="component" value="Unassembled WGS sequence"/>
</dbReference>
<keyword evidence="1" id="KW-1277">Toxin-antitoxin system</keyword>
<dbReference type="PANTHER" id="PTHR40588">
    <property type="entry name" value="MRNA INTERFERASE TOXIN YAFQ"/>
    <property type="match status" value="1"/>
</dbReference>
<dbReference type="Gene3D" id="3.30.2310.20">
    <property type="entry name" value="RelE-like"/>
    <property type="match status" value="1"/>
</dbReference>
<organism evidence="4 5">
    <name type="scientific">Fusobacterium nucleatum subsp. polymorphum</name>
    <name type="common">Fusobacterium polymorphum</name>
    <dbReference type="NCBI Taxonomy" id="76857"/>
    <lineage>
        <taxon>Bacteria</taxon>
        <taxon>Fusobacteriati</taxon>
        <taxon>Fusobacteriota</taxon>
        <taxon>Fusobacteriia</taxon>
        <taxon>Fusobacteriales</taxon>
        <taxon>Fusobacteriaceae</taxon>
        <taxon>Fusobacterium</taxon>
    </lineage>
</organism>
<reference evidence="4 5" key="1">
    <citation type="submission" date="2017-06" db="EMBL/GenBank/DDBJ databases">
        <title>Draft genome sequence of Fusobacterium nucleatum subsp. polymorphum KCOM 1248 (=ChDC F113).</title>
        <authorList>
            <person name="Kook J.-K."/>
            <person name="Park S.-N."/>
            <person name="Lim Y.K."/>
            <person name="Roh H."/>
        </authorList>
    </citation>
    <scope>NUCLEOTIDE SEQUENCE [LARGE SCALE GENOMIC DNA]</scope>
    <source>
        <strain evidence="5">KCOM 1248 (ChDC F113)</strain>
    </source>
</reference>
<sequence>MYEIKTTTRFEKDLKLIKKRGYNLKLLKEVIDILSKGEELSSKYKDHYLQGDYSGFKECHIKPDWLLVYKIDNNVLVLTLSRTGIHSDLF</sequence>
<dbReference type="EMBL" id="NIRK01000001">
    <property type="protein sequence ID" value="PHH99153.1"/>
    <property type="molecule type" value="Genomic_DNA"/>
</dbReference>
<proteinExistence type="inferred from homology"/>
<accession>A0A2C6B4S2</accession>
<dbReference type="FunFam" id="3.30.2310.20:FF:000003">
    <property type="entry name" value="Type II toxin-antitoxin system YafQ family toxin"/>
    <property type="match status" value="1"/>
</dbReference>
<dbReference type="GO" id="GO:0006415">
    <property type="term" value="P:translational termination"/>
    <property type="evidence" value="ECO:0007669"/>
    <property type="project" value="TreeGrafter"/>
</dbReference>
<evidence type="ECO:0000313" key="5">
    <source>
        <dbReference type="Proteomes" id="UP000223525"/>
    </source>
</evidence>
<dbReference type="PIRSF" id="PIRSF006156">
    <property type="entry name" value="YafQ"/>
    <property type="match status" value="1"/>
</dbReference>
<dbReference type="SUPFAM" id="SSF143011">
    <property type="entry name" value="RelE-like"/>
    <property type="match status" value="1"/>
</dbReference>
<dbReference type="NCBIfam" id="TIGR02385">
    <property type="entry name" value="RelE_StbE"/>
    <property type="match status" value="1"/>
</dbReference>
<dbReference type="GO" id="GO:0006402">
    <property type="term" value="P:mRNA catabolic process"/>
    <property type="evidence" value="ECO:0007669"/>
    <property type="project" value="TreeGrafter"/>
</dbReference>
<evidence type="ECO:0000313" key="4">
    <source>
        <dbReference type="EMBL" id="PHH99153.1"/>
    </source>
</evidence>
<dbReference type="PANTHER" id="PTHR40588:SF1">
    <property type="entry name" value="MRNA INTERFERASE TOXIN YAFQ"/>
    <property type="match status" value="1"/>
</dbReference>
<gene>
    <name evidence="4" type="ORF">CA836_05260</name>
</gene>
<evidence type="ECO:0000256" key="1">
    <source>
        <dbReference type="ARBA" id="ARBA00022649"/>
    </source>
</evidence>
<dbReference type="InterPro" id="IPR007712">
    <property type="entry name" value="RelE/ParE_toxin"/>
</dbReference>
<dbReference type="Pfam" id="PF15738">
    <property type="entry name" value="YafQ_toxin"/>
    <property type="match status" value="1"/>
</dbReference>
<protein>
    <submittedName>
        <fullName evidence="4">Type II toxin-antitoxin system mRNA interferase toxin, RelE/StbE family</fullName>
    </submittedName>
</protein>
<dbReference type="RefSeq" id="WP_099002692.1">
    <property type="nucleotide sequence ID" value="NZ_CP077158.1"/>
</dbReference>
<dbReference type="NCBIfam" id="TIGR00053">
    <property type="entry name" value="YafQ family addiction module toxin"/>
    <property type="match status" value="1"/>
</dbReference>
<evidence type="ECO:0000256" key="3">
    <source>
        <dbReference type="PIRSR" id="PIRSR006156-1"/>
    </source>
</evidence>
<dbReference type="GO" id="GO:0004521">
    <property type="term" value="F:RNA endonuclease activity"/>
    <property type="evidence" value="ECO:0007669"/>
    <property type="project" value="TreeGrafter"/>
</dbReference>
<dbReference type="AlphaFoldDB" id="A0A2C6B4S2"/>
<feature type="active site" description="Proton donor" evidence="3">
    <location>
        <position position="86"/>
    </location>
</feature>
<name>A0A2C6B4S2_FUSNP</name>